<feature type="compositionally biased region" description="Basic residues" evidence="10">
    <location>
        <begin position="112"/>
        <end position="128"/>
    </location>
</feature>
<dbReference type="FunFam" id="3.10.10.10:FF:000007">
    <property type="entry name" value="Retrovirus-related Pol polyprotein from transposon 17.6-like Protein"/>
    <property type="match status" value="1"/>
</dbReference>
<dbReference type="InterPro" id="IPR001878">
    <property type="entry name" value="Znf_CCHC"/>
</dbReference>
<evidence type="ECO:0000256" key="8">
    <source>
        <dbReference type="ARBA" id="ARBA00022918"/>
    </source>
</evidence>
<evidence type="ECO:0000256" key="1">
    <source>
        <dbReference type="ARBA" id="ARBA00012493"/>
    </source>
</evidence>
<evidence type="ECO:0000256" key="2">
    <source>
        <dbReference type="ARBA" id="ARBA00022670"/>
    </source>
</evidence>
<dbReference type="GO" id="GO:0003964">
    <property type="term" value="F:RNA-directed DNA polymerase activity"/>
    <property type="evidence" value="ECO:0007669"/>
    <property type="project" value="UniProtKB-KW"/>
</dbReference>
<evidence type="ECO:0000259" key="13">
    <source>
        <dbReference type="PROSITE" id="PS50994"/>
    </source>
</evidence>
<dbReference type="Gene3D" id="3.30.70.270">
    <property type="match status" value="2"/>
</dbReference>
<dbReference type="FunFam" id="3.30.70.270:FF:000023">
    <property type="entry name" value="Pol"/>
    <property type="match status" value="1"/>
</dbReference>
<dbReference type="SUPFAM" id="SSF53098">
    <property type="entry name" value="Ribonuclease H-like"/>
    <property type="match status" value="1"/>
</dbReference>
<dbReference type="SUPFAM" id="SSF50630">
    <property type="entry name" value="Acid proteases"/>
    <property type="match status" value="1"/>
</dbReference>
<dbReference type="GO" id="GO:0006508">
    <property type="term" value="P:proteolysis"/>
    <property type="evidence" value="ECO:0007669"/>
    <property type="project" value="UniProtKB-KW"/>
</dbReference>
<dbReference type="GO" id="GO:0042575">
    <property type="term" value="C:DNA polymerase complex"/>
    <property type="evidence" value="ECO:0007669"/>
    <property type="project" value="UniProtKB-ARBA"/>
</dbReference>
<reference evidence="14 15" key="1">
    <citation type="submission" date="2023-11" db="EMBL/GenBank/DDBJ databases">
        <authorList>
            <person name="Hedman E."/>
            <person name="Englund M."/>
            <person name="Stromberg M."/>
            <person name="Nyberg Akerstrom W."/>
            <person name="Nylinder S."/>
            <person name="Jareborg N."/>
            <person name="Kallberg Y."/>
            <person name="Kronander E."/>
        </authorList>
    </citation>
    <scope>NUCLEOTIDE SEQUENCE [LARGE SCALE GENOMIC DNA]</scope>
</reference>
<evidence type="ECO:0000256" key="10">
    <source>
        <dbReference type="SAM" id="MobiDB-lite"/>
    </source>
</evidence>
<keyword evidence="9" id="KW-0862">Zinc</keyword>
<evidence type="ECO:0000256" key="9">
    <source>
        <dbReference type="PROSITE-ProRule" id="PRU00047"/>
    </source>
</evidence>
<dbReference type="InterPro" id="IPR012337">
    <property type="entry name" value="RNaseH-like_sf"/>
</dbReference>
<feature type="domain" description="Integrase catalytic" evidence="13">
    <location>
        <begin position="1307"/>
        <end position="1466"/>
    </location>
</feature>
<keyword evidence="5" id="KW-0540">Nuclease</keyword>
<keyword evidence="4" id="KW-0548">Nucleotidyltransferase</keyword>
<proteinExistence type="predicted"/>
<dbReference type="PANTHER" id="PTHR37984">
    <property type="entry name" value="PROTEIN CBG26694"/>
    <property type="match status" value="1"/>
</dbReference>
<feature type="domain" description="CCHC-type" evidence="11">
    <location>
        <begin position="422"/>
        <end position="436"/>
    </location>
</feature>
<feature type="domain" description="Reverse transcriptase" evidence="12">
    <location>
        <begin position="769"/>
        <end position="948"/>
    </location>
</feature>
<dbReference type="CDD" id="cd09274">
    <property type="entry name" value="RNase_HI_RT_Ty3"/>
    <property type="match status" value="1"/>
</dbReference>
<dbReference type="GO" id="GO:0008270">
    <property type="term" value="F:zinc ion binding"/>
    <property type="evidence" value="ECO:0007669"/>
    <property type="project" value="UniProtKB-KW"/>
</dbReference>
<protein>
    <recommendedName>
        <fullName evidence="1">RNA-directed DNA polymerase</fullName>
        <ecNumber evidence="1">2.7.7.49</ecNumber>
    </recommendedName>
</protein>
<evidence type="ECO:0000259" key="12">
    <source>
        <dbReference type="PROSITE" id="PS50878"/>
    </source>
</evidence>
<dbReference type="PROSITE" id="PS50994">
    <property type="entry name" value="INTEGRASE"/>
    <property type="match status" value="1"/>
</dbReference>
<name>A0AAV1KGV4_9NEOP</name>
<dbReference type="Gene3D" id="1.10.340.70">
    <property type="match status" value="1"/>
</dbReference>
<keyword evidence="9" id="KW-0479">Metal-binding</keyword>
<keyword evidence="8" id="KW-0695">RNA-directed DNA polymerase</keyword>
<dbReference type="CDD" id="cd00303">
    <property type="entry name" value="retropepsin_like"/>
    <property type="match status" value="1"/>
</dbReference>
<dbReference type="GO" id="GO:0003676">
    <property type="term" value="F:nucleic acid binding"/>
    <property type="evidence" value="ECO:0007669"/>
    <property type="project" value="InterPro"/>
</dbReference>
<dbReference type="Gene3D" id="3.10.10.10">
    <property type="entry name" value="HIV Type 1 Reverse Transcriptase, subunit A, domain 1"/>
    <property type="match status" value="1"/>
</dbReference>
<dbReference type="PROSITE" id="PS50158">
    <property type="entry name" value="ZF_CCHC"/>
    <property type="match status" value="1"/>
</dbReference>
<dbReference type="InterPro" id="IPR043128">
    <property type="entry name" value="Rev_trsase/Diguanyl_cyclase"/>
</dbReference>
<evidence type="ECO:0000313" key="14">
    <source>
        <dbReference type="EMBL" id="CAK1581042.1"/>
    </source>
</evidence>
<dbReference type="Pfam" id="PF00078">
    <property type="entry name" value="RVT_1"/>
    <property type="match status" value="1"/>
</dbReference>
<keyword evidence="2" id="KW-0645">Protease</keyword>
<keyword evidence="3" id="KW-0808">Transferase</keyword>
<dbReference type="Gene3D" id="2.40.70.10">
    <property type="entry name" value="Acid Proteases"/>
    <property type="match status" value="1"/>
</dbReference>
<evidence type="ECO:0000256" key="7">
    <source>
        <dbReference type="ARBA" id="ARBA00022801"/>
    </source>
</evidence>
<dbReference type="InterPro" id="IPR041588">
    <property type="entry name" value="Integrase_H2C2"/>
</dbReference>
<dbReference type="FunFam" id="1.10.340.70:FF:000005">
    <property type="entry name" value="Uncharacterized protein"/>
    <property type="match status" value="1"/>
</dbReference>
<dbReference type="InterPro" id="IPR021109">
    <property type="entry name" value="Peptidase_aspartic_dom_sf"/>
</dbReference>
<comment type="caution">
    <text evidence="14">The sequence shown here is derived from an EMBL/GenBank/DDBJ whole genome shotgun (WGS) entry which is preliminary data.</text>
</comment>
<dbReference type="SMART" id="SM00343">
    <property type="entry name" value="ZnF_C2HC"/>
    <property type="match status" value="2"/>
</dbReference>
<feature type="compositionally biased region" description="Basic and acidic residues" evidence="10">
    <location>
        <begin position="138"/>
        <end position="147"/>
    </location>
</feature>
<dbReference type="Gene3D" id="4.10.60.10">
    <property type="entry name" value="Zinc finger, CCHC-type"/>
    <property type="match status" value="1"/>
</dbReference>
<dbReference type="EMBL" id="CAVLGL010000024">
    <property type="protein sequence ID" value="CAK1581042.1"/>
    <property type="molecule type" value="Genomic_DNA"/>
</dbReference>
<dbReference type="Gene3D" id="3.30.420.10">
    <property type="entry name" value="Ribonuclease H-like superfamily/Ribonuclease H"/>
    <property type="match status" value="1"/>
</dbReference>
<dbReference type="CDD" id="cd01647">
    <property type="entry name" value="RT_LTR"/>
    <property type="match status" value="1"/>
</dbReference>
<keyword evidence="9" id="KW-0863">Zinc-finger</keyword>
<dbReference type="InterPro" id="IPR036397">
    <property type="entry name" value="RNaseH_sf"/>
</dbReference>
<sequence length="1610" mass="181887">MTPKSSEVGYNKALENYPYYVHGSKKLSVTLNCDMEDDTSRGEGSSARLVRGSGSMIKGAHVLSRGEGLTHGSDQGASEVEDVGQQERIRRMSSRIEQPVPLDKMDKDTMIRRGRSHGRRSSGRRSRGQRSSGQRSSGSDDKDEYERRRRKRTRTGQRRRRASSSSGSDMGSPRLPCKVKRGKEDNGSDTKVLLDKFLNILDKMKGSDRPKLTFNTNVIPEFDPMVKEQTILTWLTKVEECAHIYGWEDREIIHYSLPKLSGVAKTWYQGLSSLLFTWTEWKKKLIESFPQSEDYAELLHNMLAKTVKYGESLEHYYYAKINLLNRCKIYGKEAVDCLLYGVEDRAVKVGAQAAQFKQPEQVLKYFRTVKVGKVRDSSNDANLKKTNQSGTSRAGPSNNGIRCFNCSEIGHPSFKCSKPFVKCTTCGRIGHQAINCFKSKTPFNKDDSQALDKNNVQKQVSNVTVDDHAIDKYILDIKINNSGVKCHVDLGSQCSLIRHSTAKDLNLNIDVREGMPVLKGIGGNLTCPLGVATVNVEVQGLKETIEIYVVEDYVLSYSALLGHSFTEKPDIIMTKTPTESVFQRLTCNKIRLVVENDTEIDGNVVRPIIVNANGQANCSIYVHGSLRGTEGKEYYLFPGTYEIKDNRTALLAYNASSNKVCIKKDTLLTRSMLNTHPTPFLQSCSVFADKGLDGEISCNPELTKQQREELQKVLLQYSDCFSSGLKDLGFTNITEMVIDLDDAEPVVYRPYRMSHAERQLVRDMVKEMVDNGIARESSSSYASPIVLVQKRSGEKRLCVDYRALNRKTKKEHYPLPRIEDQLDLLSGNTLFTSLDLASGYYQIPVAEASRSKTAFVTPDGQYEYNRMPFGLVNAPSVFQRTIHKILKEAQIKYAIVYMDDILIPSKDFREGIQRLGEVLQLLRKGGLTLKLSKCHFFLNVIDFLGFEVSANGIRPGSKKTEAVSKFPTPTNQHELRQFLGLSGFFRRFIKGYATITAPLTDLLKKDANWSWKPEQDQAFTGIKCALVERPVLALYDPKSETELHTDACKEGLAGILLQRNCNGALQPVSYFSRKTTADERKFHSYELETLAVIASLNRFRVYLVGIPFKILTDCNALRSTLTKRDLIPRIARWWVQLQEYDCTIEYRPGARMAHADALSRNPVNSPSGNTHVLDILQIQQVEQDWIATVQTADDEVNKIKSILSDPSSAEVSDVHKNYRLKNGRVYRVVGDEIKWLVPKSVRWQILKMNHDDVGHCGFERTLQRIRGHYWFAKMRRFVQKYVTSCLECAYHKVPGGKREGELHPIEKVSVPFHTVHADHLGPFVKSKKGNCYLLALVDGFTKFVNITPVRNTKSSTTVRVLKDHVSYFGVPTRLITDKGTSFTSKVFRDFTTSYGIKHIINAVATPRVNGQVERFNRTILDALSTASHGGDDKSWDNHIADIQVGMNTARHKTTQKSPSELLFGFNIISRTEGILSTVINDTLNRTPIEDLAEVRQQASEKIKHQQVKDAANFNKHRKPARQYQKGDLVRLARQVPHDGKSQKLSVKYQGPYRILKVLPNDRFVVEDTPMTRKNGRRYEAVVSIDKVQPWMSFSRESESDESSNSGGDSD</sequence>
<accession>A0AAV1KGV4</accession>
<dbReference type="FunFam" id="3.30.420.10:FF:000032">
    <property type="entry name" value="Retrovirus-related Pol polyprotein from transposon 297-like Protein"/>
    <property type="match status" value="1"/>
</dbReference>
<evidence type="ECO:0000256" key="4">
    <source>
        <dbReference type="ARBA" id="ARBA00022695"/>
    </source>
</evidence>
<dbReference type="Pfam" id="PF17921">
    <property type="entry name" value="Integrase_H2C2"/>
    <property type="match status" value="1"/>
</dbReference>
<keyword evidence="15" id="KW-1185">Reference proteome</keyword>
<evidence type="ECO:0000259" key="11">
    <source>
        <dbReference type="PROSITE" id="PS50158"/>
    </source>
</evidence>
<dbReference type="InterPro" id="IPR043502">
    <property type="entry name" value="DNA/RNA_pol_sf"/>
</dbReference>
<dbReference type="InterPro" id="IPR041373">
    <property type="entry name" value="RT_RNaseH"/>
</dbReference>
<evidence type="ECO:0000313" key="15">
    <source>
        <dbReference type="Proteomes" id="UP001314205"/>
    </source>
</evidence>
<evidence type="ECO:0000256" key="5">
    <source>
        <dbReference type="ARBA" id="ARBA00022722"/>
    </source>
</evidence>
<dbReference type="InterPro" id="IPR036875">
    <property type="entry name" value="Znf_CCHC_sf"/>
</dbReference>
<dbReference type="InterPro" id="IPR000477">
    <property type="entry name" value="RT_dom"/>
</dbReference>
<dbReference type="PANTHER" id="PTHR37984:SF5">
    <property type="entry name" value="PROTEIN NYNRIN-LIKE"/>
    <property type="match status" value="1"/>
</dbReference>
<keyword evidence="7" id="KW-0378">Hydrolase</keyword>
<dbReference type="InterPro" id="IPR050951">
    <property type="entry name" value="Retrovirus_Pol_polyprotein"/>
</dbReference>
<organism evidence="14 15">
    <name type="scientific">Parnassius mnemosyne</name>
    <name type="common">clouded apollo</name>
    <dbReference type="NCBI Taxonomy" id="213953"/>
    <lineage>
        <taxon>Eukaryota</taxon>
        <taxon>Metazoa</taxon>
        <taxon>Ecdysozoa</taxon>
        <taxon>Arthropoda</taxon>
        <taxon>Hexapoda</taxon>
        <taxon>Insecta</taxon>
        <taxon>Pterygota</taxon>
        <taxon>Neoptera</taxon>
        <taxon>Endopterygota</taxon>
        <taxon>Lepidoptera</taxon>
        <taxon>Glossata</taxon>
        <taxon>Ditrysia</taxon>
        <taxon>Papilionoidea</taxon>
        <taxon>Papilionidae</taxon>
        <taxon>Parnassiinae</taxon>
        <taxon>Parnassini</taxon>
        <taxon>Parnassius</taxon>
        <taxon>Driopa</taxon>
    </lineage>
</organism>
<dbReference type="Pfam" id="PF17917">
    <property type="entry name" value="RT_RNaseH"/>
    <property type="match status" value="1"/>
</dbReference>
<evidence type="ECO:0000256" key="6">
    <source>
        <dbReference type="ARBA" id="ARBA00022759"/>
    </source>
</evidence>
<feature type="compositionally biased region" description="Basic residues" evidence="10">
    <location>
        <begin position="148"/>
        <end position="162"/>
    </location>
</feature>
<dbReference type="Pfam" id="PF00665">
    <property type="entry name" value="rve"/>
    <property type="match status" value="1"/>
</dbReference>
<feature type="region of interest" description="Disordered" evidence="10">
    <location>
        <begin position="66"/>
        <end position="186"/>
    </location>
</feature>
<dbReference type="GO" id="GO:0015074">
    <property type="term" value="P:DNA integration"/>
    <property type="evidence" value="ECO:0007669"/>
    <property type="project" value="InterPro"/>
</dbReference>
<evidence type="ECO:0000256" key="3">
    <source>
        <dbReference type="ARBA" id="ARBA00022679"/>
    </source>
</evidence>
<feature type="compositionally biased region" description="Low complexity" evidence="10">
    <location>
        <begin position="163"/>
        <end position="174"/>
    </location>
</feature>
<dbReference type="GO" id="GO:0008233">
    <property type="term" value="F:peptidase activity"/>
    <property type="evidence" value="ECO:0007669"/>
    <property type="project" value="UniProtKB-KW"/>
</dbReference>
<gene>
    <name evidence="14" type="ORF">PARMNEM_LOCUS2759</name>
</gene>
<dbReference type="InterPro" id="IPR001584">
    <property type="entry name" value="Integrase_cat-core"/>
</dbReference>
<dbReference type="EC" id="2.7.7.49" evidence="1"/>
<dbReference type="SUPFAM" id="SSF57756">
    <property type="entry name" value="Retrovirus zinc finger-like domains"/>
    <property type="match status" value="1"/>
</dbReference>
<dbReference type="PROSITE" id="PS50878">
    <property type="entry name" value="RT_POL"/>
    <property type="match status" value="1"/>
</dbReference>
<dbReference type="Proteomes" id="UP001314205">
    <property type="component" value="Unassembled WGS sequence"/>
</dbReference>
<dbReference type="SUPFAM" id="SSF56672">
    <property type="entry name" value="DNA/RNA polymerases"/>
    <property type="match status" value="1"/>
</dbReference>
<keyword evidence="6" id="KW-0255">Endonuclease</keyword>
<dbReference type="GO" id="GO:0004519">
    <property type="term" value="F:endonuclease activity"/>
    <property type="evidence" value="ECO:0007669"/>
    <property type="project" value="UniProtKB-KW"/>
</dbReference>